<feature type="region of interest" description="Disordered" evidence="1">
    <location>
        <begin position="212"/>
        <end position="236"/>
    </location>
</feature>
<dbReference type="RefSeq" id="WP_105591953.1">
    <property type="nucleotide sequence ID" value="NZ_PDET01000003.1"/>
</dbReference>
<evidence type="ECO:0000313" key="4">
    <source>
        <dbReference type="Proteomes" id="UP000239181"/>
    </source>
</evidence>
<dbReference type="OrthoDB" id="6547999at2"/>
<dbReference type="AlphaFoldDB" id="A0A2S9IFE1"/>
<feature type="transmembrane region" description="Helical" evidence="2">
    <location>
        <begin position="157"/>
        <end position="178"/>
    </location>
</feature>
<dbReference type="Pfam" id="PF24838">
    <property type="entry name" value="8xMP"/>
    <property type="match status" value="1"/>
</dbReference>
<accession>A0A2S9IFE1</accession>
<proteinExistence type="predicted"/>
<feature type="transmembrane region" description="Helical" evidence="2">
    <location>
        <begin position="95"/>
        <end position="113"/>
    </location>
</feature>
<feature type="transmembrane region" description="Helical" evidence="2">
    <location>
        <begin position="184"/>
        <end position="202"/>
    </location>
</feature>
<keyword evidence="2" id="KW-0472">Membrane</keyword>
<dbReference type="EMBL" id="PDET01000003">
    <property type="protein sequence ID" value="PRD16510.1"/>
    <property type="molecule type" value="Genomic_DNA"/>
</dbReference>
<reference evidence="3 4" key="1">
    <citation type="submission" date="2017-10" db="EMBL/GenBank/DDBJ databases">
        <title>Draft genome of two endophytic bacteria isolated from 'guarana' Paullinia cupana (Mart.) Ducke.</title>
        <authorList>
            <person name="Siqueira K.A."/>
            <person name="Liotti R.G."/>
            <person name="Mendes T.A."/>
            <person name="Soares M.A."/>
        </authorList>
    </citation>
    <scope>NUCLEOTIDE SEQUENCE [LARGE SCALE GENOMIC DNA]</scope>
    <source>
        <strain evidence="3 4">342</strain>
    </source>
</reference>
<dbReference type="Proteomes" id="UP000239181">
    <property type="component" value="Unassembled WGS sequence"/>
</dbReference>
<sequence>MKVVTEQADAEFMQAFFENEAEGEYDERRTAKIQQALTTAVGQKNRESTLFWQHAITFLALFVFLYAALGASLTLDLSAGNASHGHKSIEYALEAIPVLIAFSGYFIAILYLFHCKTSARRTESWDRAIHALESQSSGSLFTAVNTRSSGASDYSGPAIATALALFIGLTWLVIYNYLTFTTSGVMGSVISLFISTMTYVILDIQLLKPTHNHAAPEEPEKAEDKTEETKKTPEQD</sequence>
<feature type="transmembrane region" description="Helical" evidence="2">
    <location>
        <begin position="55"/>
        <end position="75"/>
    </location>
</feature>
<organism evidence="3 4">
    <name type="scientific">Pantoea coffeiphila</name>
    <dbReference type="NCBI Taxonomy" id="1465635"/>
    <lineage>
        <taxon>Bacteria</taxon>
        <taxon>Pseudomonadati</taxon>
        <taxon>Pseudomonadota</taxon>
        <taxon>Gammaproteobacteria</taxon>
        <taxon>Enterobacterales</taxon>
        <taxon>Erwiniaceae</taxon>
        <taxon>Pantoea</taxon>
    </lineage>
</organism>
<comment type="caution">
    <text evidence="3">The sequence shown here is derived from an EMBL/GenBank/DDBJ whole genome shotgun (WGS) entry which is preliminary data.</text>
</comment>
<keyword evidence="2" id="KW-1133">Transmembrane helix</keyword>
<gene>
    <name evidence="3" type="ORF">CQW29_06830</name>
</gene>
<evidence type="ECO:0000256" key="2">
    <source>
        <dbReference type="SAM" id="Phobius"/>
    </source>
</evidence>
<evidence type="ECO:0000256" key="1">
    <source>
        <dbReference type="SAM" id="MobiDB-lite"/>
    </source>
</evidence>
<keyword evidence="2" id="KW-0812">Transmembrane</keyword>
<name>A0A2S9IFE1_9GAMM</name>
<feature type="compositionally biased region" description="Basic and acidic residues" evidence="1">
    <location>
        <begin position="214"/>
        <end position="236"/>
    </location>
</feature>
<evidence type="ECO:0000313" key="3">
    <source>
        <dbReference type="EMBL" id="PRD16510.1"/>
    </source>
</evidence>
<keyword evidence="4" id="KW-1185">Reference proteome</keyword>
<protein>
    <submittedName>
        <fullName evidence="3">Uncharacterized protein</fullName>
    </submittedName>
</protein>
<dbReference type="InterPro" id="IPR056918">
    <property type="entry name" value="8xMP"/>
</dbReference>